<dbReference type="AlphaFoldDB" id="A0A3M6VER8"/>
<dbReference type="PANTHER" id="PTHR24171">
    <property type="entry name" value="ANKYRIN REPEAT DOMAIN-CONTAINING PROTEIN 39-RELATED"/>
    <property type="match status" value="1"/>
</dbReference>
<dbReference type="SUPFAM" id="SSF48403">
    <property type="entry name" value="Ankyrin repeat"/>
    <property type="match status" value="1"/>
</dbReference>
<dbReference type="Proteomes" id="UP000282087">
    <property type="component" value="Unassembled WGS sequence"/>
</dbReference>
<feature type="domain" description="VOC" evidence="6">
    <location>
        <begin position="4"/>
        <end position="139"/>
    </location>
</feature>
<dbReference type="PROSITE" id="PS51819">
    <property type="entry name" value="VOC"/>
    <property type="match status" value="1"/>
</dbReference>
<dbReference type="Gene3D" id="1.25.40.20">
    <property type="entry name" value="Ankyrin repeat-containing domain"/>
    <property type="match status" value="1"/>
</dbReference>
<comment type="caution">
    <text evidence="7">The sequence shown here is derived from an EMBL/GenBank/DDBJ whole genome shotgun (WGS) entry which is preliminary data.</text>
</comment>
<keyword evidence="4" id="KW-0479">Metal-binding</keyword>
<dbReference type="PROSITE" id="PS50088">
    <property type="entry name" value="ANK_REPEAT"/>
    <property type="match status" value="2"/>
</dbReference>
<dbReference type="Gene3D" id="3.30.40.10">
    <property type="entry name" value="Zinc/RING finger domain, C3HC4 (zinc finger)"/>
    <property type="match status" value="1"/>
</dbReference>
<dbReference type="GO" id="GO:0008270">
    <property type="term" value="F:zinc ion binding"/>
    <property type="evidence" value="ECO:0007669"/>
    <property type="project" value="UniProtKB-KW"/>
</dbReference>
<dbReference type="CDD" id="cd23129">
    <property type="entry name" value="RING-HC_XBAT35-like"/>
    <property type="match status" value="1"/>
</dbReference>
<keyword evidence="4" id="KW-0862">Zinc</keyword>
<proteinExistence type="predicted"/>
<sequence length="614" mass="68960">MMTRLRQLMVLSRDLARSKQFYQEGLGLKLLRSSETFAEFDIQASVPLCVKLAQRLVCYCDIWKTKNCVNWNVTIGSSEAACCSGYSPFLNFDIVDLSDAVPRLLMLGAIMDGPIKYPAHGKVAALRSPDGVMIGLYEPNSWSNISMGNVMSWLAQYFYPEDQVFWIAARYNDTNMIQLAASRMTPETRKYLEWQEPYTGRTPLLEAAAKGHCNCARLLIEAGANCNAKDLKMNTPLHLACKRAQLEMVKFLLQVPAVNPFEINLCMKTPLDLARSRFVEEEENMEARLYARCIHVLEKKTCLYSGWLYKKTDNVLSLVSGISSLNSWTRRFCMVLERGDPAVLELAFFRMKAGSGMRPVCPTSVMLYNVAAGMETISDPRWFSPKDFTFLLRGDQLSKCHYRASSAIQNLVHFAAIDQASFDAWKVFFIYQQQRLVGRCHPTVSKHDNRIGWISRPMVPAASLTTLPPEEDNCRAIRHSLRNTPHTLHSTNAALSRPFLPVSAPVLGVSAPDWDDREECELVGNAAETKERCAELEPSFASEQTLPVVHGEETSVYSSTGECVICFNGPQSAVCVPCGHNAVCMKCAEEIQTSTAECPVCRAHIREFIKLYRV</sequence>
<dbReference type="InterPro" id="IPR013083">
    <property type="entry name" value="Znf_RING/FYVE/PHD"/>
</dbReference>
<dbReference type="SMART" id="SM00248">
    <property type="entry name" value="ANK"/>
    <property type="match status" value="2"/>
</dbReference>
<feature type="domain" description="RING-type" evidence="5">
    <location>
        <begin position="563"/>
        <end position="602"/>
    </location>
</feature>
<dbReference type="Proteomes" id="UP000286097">
    <property type="component" value="Unassembled WGS sequence"/>
</dbReference>
<dbReference type="Pfam" id="PF13857">
    <property type="entry name" value="Ank_5"/>
    <property type="match status" value="1"/>
</dbReference>
<dbReference type="Gene3D" id="3.10.180.10">
    <property type="entry name" value="2,3-Dihydroxybiphenyl 1,2-Dioxygenase, domain 1"/>
    <property type="match status" value="1"/>
</dbReference>
<dbReference type="InterPro" id="IPR029068">
    <property type="entry name" value="Glyas_Bleomycin-R_OHBP_Dase"/>
</dbReference>
<dbReference type="SMART" id="SM00184">
    <property type="entry name" value="RING"/>
    <property type="match status" value="1"/>
</dbReference>
<dbReference type="SUPFAM" id="SSF57850">
    <property type="entry name" value="RING/U-box"/>
    <property type="match status" value="1"/>
</dbReference>
<evidence type="ECO:0000259" key="5">
    <source>
        <dbReference type="PROSITE" id="PS50089"/>
    </source>
</evidence>
<keyword evidence="2 3" id="KW-0040">ANK repeat</keyword>
<evidence type="ECO:0000256" key="2">
    <source>
        <dbReference type="ARBA" id="ARBA00023043"/>
    </source>
</evidence>
<evidence type="ECO:0000313" key="7">
    <source>
        <dbReference type="EMBL" id="RMX65194.1"/>
    </source>
</evidence>
<dbReference type="InterPro" id="IPR002110">
    <property type="entry name" value="Ankyrin_rpt"/>
</dbReference>
<dbReference type="PROSITE" id="PS50297">
    <property type="entry name" value="ANK_REP_REGION"/>
    <property type="match status" value="2"/>
</dbReference>
<name>A0A3M6VER8_9STRA</name>
<feature type="repeat" description="ANK" evidence="3">
    <location>
        <begin position="232"/>
        <end position="254"/>
    </location>
</feature>
<dbReference type="GO" id="GO:0004842">
    <property type="term" value="F:ubiquitin-protein transferase activity"/>
    <property type="evidence" value="ECO:0007669"/>
    <property type="project" value="TreeGrafter"/>
</dbReference>
<evidence type="ECO:0000313" key="9">
    <source>
        <dbReference type="Proteomes" id="UP000282087"/>
    </source>
</evidence>
<dbReference type="GO" id="GO:0085020">
    <property type="term" value="P:protein K6-linked ubiquitination"/>
    <property type="evidence" value="ECO:0007669"/>
    <property type="project" value="TreeGrafter"/>
</dbReference>
<dbReference type="EMBL" id="QLLG01000262">
    <property type="protein sequence ID" value="RMX65194.1"/>
    <property type="molecule type" value="Genomic_DNA"/>
</dbReference>
<dbReference type="PANTHER" id="PTHR24171:SF8">
    <property type="entry name" value="BRCA1-ASSOCIATED RING DOMAIN PROTEIN 1"/>
    <property type="match status" value="1"/>
</dbReference>
<reference evidence="9 10" key="1">
    <citation type="submission" date="2018-06" db="EMBL/GenBank/DDBJ databases">
        <title>Comparative genomics of downy mildews reveals potential adaptations to biotrophy.</title>
        <authorList>
            <person name="Fletcher K."/>
            <person name="Klosterman S.J."/>
            <person name="Derevnina L."/>
            <person name="Martin F."/>
            <person name="Koike S."/>
            <person name="Reyes Chin-Wo S."/>
            <person name="Mou B."/>
            <person name="Michelmore R."/>
        </authorList>
    </citation>
    <scope>NUCLEOTIDE SEQUENCE [LARGE SCALE GENOMIC DNA]</scope>
    <source>
        <strain evidence="8 10">R13</strain>
        <strain evidence="7 9">R14</strain>
    </source>
</reference>
<gene>
    <name evidence="8" type="ORF">DD237_003252</name>
    <name evidence="7" type="ORF">DD238_002530</name>
</gene>
<dbReference type="InterPro" id="IPR037523">
    <property type="entry name" value="VOC_core"/>
</dbReference>
<dbReference type="Pfam" id="PF13920">
    <property type="entry name" value="zf-C3HC4_3"/>
    <property type="match status" value="1"/>
</dbReference>
<evidence type="ECO:0000256" key="4">
    <source>
        <dbReference type="PROSITE-ProRule" id="PRU00175"/>
    </source>
</evidence>
<evidence type="ECO:0000256" key="3">
    <source>
        <dbReference type="PROSITE-ProRule" id="PRU00023"/>
    </source>
</evidence>
<dbReference type="InterPro" id="IPR001841">
    <property type="entry name" value="Znf_RING"/>
</dbReference>
<evidence type="ECO:0000256" key="1">
    <source>
        <dbReference type="ARBA" id="ARBA00022737"/>
    </source>
</evidence>
<dbReference type="VEuPathDB" id="FungiDB:DD237_003252"/>
<keyword evidence="1" id="KW-0677">Repeat</keyword>
<organism evidence="7 9">
    <name type="scientific">Peronospora effusa</name>
    <dbReference type="NCBI Taxonomy" id="542832"/>
    <lineage>
        <taxon>Eukaryota</taxon>
        <taxon>Sar</taxon>
        <taxon>Stramenopiles</taxon>
        <taxon>Oomycota</taxon>
        <taxon>Peronosporomycetes</taxon>
        <taxon>Peronosporales</taxon>
        <taxon>Peronosporaceae</taxon>
        <taxon>Peronospora</taxon>
    </lineage>
</organism>
<keyword evidence="9" id="KW-1185">Reference proteome</keyword>
<protein>
    <recommendedName>
        <fullName evidence="11">RING-type domain-containing protein</fullName>
    </recommendedName>
</protein>
<dbReference type="SUPFAM" id="SSF54593">
    <property type="entry name" value="Glyoxalase/Bleomycin resistance protein/Dihydroxybiphenyl dioxygenase"/>
    <property type="match status" value="1"/>
</dbReference>
<dbReference type="EMBL" id="QKXF01000687">
    <property type="protein sequence ID" value="RQM09551.1"/>
    <property type="molecule type" value="Genomic_DNA"/>
</dbReference>
<feature type="repeat" description="ANK" evidence="3">
    <location>
        <begin position="199"/>
        <end position="231"/>
    </location>
</feature>
<evidence type="ECO:0000259" key="6">
    <source>
        <dbReference type="PROSITE" id="PS51819"/>
    </source>
</evidence>
<dbReference type="PROSITE" id="PS50089">
    <property type="entry name" value="ZF_RING_2"/>
    <property type="match status" value="1"/>
</dbReference>
<keyword evidence="4" id="KW-0863">Zinc-finger</keyword>
<evidence type="ECO:0000313" key="10">
    <source>
        <dbReference type="Proteomes" id="UP000286097"/>
    </source>
</evidence>
<dbReference type="STRING" id="542832.A0A3M6VER8"/>
<accession>A0A3M6VER8</accession>
<dbReference type="InterPro" id="IPR036770">
    <property type="entry name" value="Ankyrin_rpt-contain_sf"/>
</dbReference>
<evidence type="ECO:0008006" key="11">
    <source>
        <dbReference type="Google" id="ProtNLM"/>
    </source>
</evidence>
<evidence type="ECO:0000313" key="8">
    <source>
        <dbReference type="EMBL" id="RQM09551.1"/>
    </source>
</evidence>